<comment type="similarity">
    <text evidence="1 7 9">Belongs to the DNA mismatch repair MutS family.</text>
</comment>
<dbReference type="PANTHER" id="PTHR11361">
    <property type="entry name" value="DNA MISMATCH REPAIR PROTEIN MUTS FAMILY MEMBER"/>
    <property type="match status" value="1"/>
</dbReference>
<dbReference type="HAMAP" id="MF_00096">
    <property type="entry name" value="MutS"/>
    <property type="match status" value="1"/>
</dbReference>
<evidence type="ECO:0000256" key="8">
    <source>
        <dbReference type="NCBIfam" id="TIGR01070"/>
    </source>
</evidence>
<evidence type="ECO:0000256" key="1">
    <source>
        <dbReference type="ARBA" id="ARBA00006271"/>
    </source>
</evidence>
<keyword evidence="3 7" id="KW-0227">DNA damage</keyword>
<feature type="domain" description="DNA mismatch repair proteins mutS family" evidence="10">
    <location>
        <begin position="700"/>
        <end position="716"/>
    </location>
</feature>
<keyword evidence="12" id="KW-1185">Reference proteome</keyword>
<dbReference type="InterPro" id="IPR036678">
    <property type="entry name" value="MutS_con_dom_sf"/>
</dbReference>
<dbReference type="InterPro" id="IPR005748">
    <property type="entry name" value="DNA_mismatch_repair_MutS"/>
</dbReference>
<dbReference type="Gene3D" id="3.40.1170.10">
    <property type="entry name" value="DNA repair protein MutS, domain I"/>
    <property type="match status" value="1"/>
</dbReference>
<evidence type="ECO:0000256" key="3">
    <source>
        <dbReference type="ARBA" id="ARBA00022763"/>
    </source>
</evidence>
<evidence type="ECO:0000256" key="9">
    <source>
        <dbReference type="RuleBase" id="RU003756"/>
    </source>
</evidence>
<dbReference type="SUPFAM" id="SSF55271">
    <property type="entry name" value="DNA repair protein MutS, domain I"/>
    <property type="match status" value="1"/>
</dbReference>
<dbReference type="InterPro" id="IPR007695">
    <property type="entry name" value="DNA_mismatch_repair_MutS-lik_N"/>
</dbReference>
<keyword evidence="4 7" id="KW-0067">ATP-binding</keyword>
<comment type="function">
    <text evidence="7">This protein is involved in the repair of mismatches in DNA. It is possible that it carries out the mismatch recognition step. This protein has a weak ATPase activity.</text>
</comment>
<dbReference type="NCBIfam" id="TIGR01070">
    <property type="entry name" value="mutS1"/>
    <property type="match status" value="1"/>
</dbReference>
<dbReference type="CDD" id="cd03284">
    <property type="entry name" value="ABC_MutS1"/>
    <property type="match status" value="1"/>
</dbReference>
<dbReference type="Pfam" id="PF05192">
    <property type="entry name" value="MutS_III"/>
    <property type="match status" value="1"/>
</dbReference>
<dbReference type="Proteomes" id="UP001464378">
    <property type="component" value="Unassembled WGS sequence"/>
</dbReference>
<keyword evidence="2 7" id="KW-0547">Nucleotide-binding</keyword>
<dbReference type="SUPFAM" id="SSF52540">
    <property type="entry name" value="P-loop containing nucleoside triphosphate hydrolases"/>
    <property type="match status" value="1"/>
</dbReference>
<evidence type="ECO:0000256" key="4">
    <source>
        <dbReference type="ARBA" id="ARBA00022840"/>
    </source>
</evidence>
<dbReference type="InterPro" id="IPR017261">
    <property type="entry name" value="DNA_mismatch_repair_MutS/MSH"/>
</dbReference>
<comment type="caution">
    <text evidence="11">The sequence shown here is derived from an EMBL/GenBank/DDBJ whole genome shotgun (WGS) entry which is preliminary data.</text>
</comment>
<dbReference type="InterPro" id="IPR027417">
    <property type="entry name" value="P-loop_NTPase"/>
</dbReference>
<name>A0ABV1E7S7_9FIRM</name>
<keyword evidence="5 7" id="KW-0238">DNA-binding</keyword>
<evidence type="ECO:0000313" key="11">
    <source>
        <dbReference type="EMBL" id="MEQ2443365.1"/>
    </source>
</evidence>
<dbReference type="NCBIfam" id="NF003810">
    <property type="entry name" value="PRK05399.1"/>
    <property type="match status" value="1"/>
</dbReference>
<protein>
    <recommendedName>
        <fullName evidence="7 8">DNA mismatch repair protein MutS</fullName>
    </recommendedName>
</protein>
<accession>A0ABV1E7S7</accession>
<evidence type="ECO:0000259" key="10">
    <source>
        <dbReference type="PROSITE" id="PS00486"/>
    </source>
</evidence>
<feature type="binding site" evidence="7">
    <location>
        <begin position="626"/>
        <end position="633"/>
    </location>
    <ligand>
        <name>ATP</name>
        <dbReference type="ChEBI" id="CHEBI:30616"/>
    </ligand>
</feature>
<gene>
    <name evidence="7 11" type="primary">mutS</name>
    <name evidence="11" type="ORF">WMO64_07765</name>
</gene>
<dbReference type="InterPro" id="IPR007860">
    <property type="entry name" value="DNA_mmatch_repair_MutS_con_dom"/>
</dbReference>
<evidence type="ECO:0000256" key="6">
    <source>
        <dbReference type="ARBA" id="ARBA00023204"/>
    </source>
</evidence>
<dbReference type="PROSITE" id="PS00486">
    <property type="entry name" value="DNA_MISMATCH_REPAIR_2"/>
    <property type="match status" value="1"/>
</dbReference>
<dbReference type="Gene3D" id="3.40.50.300">
    <property type="entry name" value="P-loop containing nucleotide triphosphate hydrolases"/>
    <property type="match status" value="1"/>
</dbReference>
<dbReference type="Pfam" id="PF05190">
    <property type="entry name" value="MutS_IV"/>
    <property type="match status" value="1"/>
</dbReference>
<dbReference type="InterPro" id="IPR036187">
    <property type="entry name" value="DNA_mismatch_repair_MutS_sf"/>
</dbReference>
<evidence type="ECO:0000256" key="7">
    <source>
        <dbReference type="HAMAP-Rule" id="MF_00096"/>
    </source>
</evidence>
<dbReference type="SUPFAM" id="SSF53150">
    <property type="entry name" value="DNA repair protein MutS, domain II"/>
    <property type="match status" value="1"/>
</dbReference>
<dbReference type="Gene3D" id="3.30.420.110">
    <property type="entry name" value="MutS, connector domain"/>
    <property type="match status" value="1"/>
</dbReference>
<organism evidence="11 12">
    <name type="scientific">Pseudoflavonifractor intestinihominis</name>
    <dbReference type="NCBI Taxonomy" id="3133171"/>
    <lineage>
        <taxon>Bacteria</taxon>
        <taxon>Bacillati</taxon>
        <taxon>Bacillota</taxon>
        <taxon>Clostridia</taxon>
        <taxon>Eubacteriales</taxon>
        <taxon>Oscillospiraceae</taxon>
        <taxon>Pseudoflavonifractor</taxon>
    </lineage>
</organism>
<sequence length="869" mass="95789">MPAEITPMMRQYIEMKERHPDCLLFFRLGDFYEMFNEDAKVASKELELTLTSRDRSKPADERTPMCGVPYHSADAYIARLIAKGYKVAICEQMEDPATAKGLVDRDIIRIVTPGTLMDASMLEEGRNNYICAVYADSTGAALAVCDLSTGEFSATPYTDSARDEHLFNDLGAYKPREAVLSDGAFADAALTDFLTKKLECRCENGGEARFRPDMARETLSRTIADLPGEGDAVRDLAVQAAGGLLSYLYETQKTDLSHIAALTIHSSASRPSMELDLTARRTLELTETMRGKEKKGSLLWVLDKTKTAMGHRLIRTWLEQPLLSPVAINRRLEAVKALVDDPIARDEIVLCLREITDLERLIGRIVYGTAGGRDLAALAAGLGRLPDLRALLEPFSAGLLPTLRQELDDLADLRGLITSAIDDDPPFSVREGGFIRAGYNADVDYLRNIMTNGKGMVAEVEAREKEKTGIKSLKVGYNKVFGYYIEVSKSYYDQVPDTYIRKQTLANCERYITQELKDMEHTILSAQDRVVALEYQLFCDVREKTAQRVQEVQRSARAVAALDVLASFACVAADNHYCMPVVDLSDKLDIEEGRHPVVEKMLKNALFVPNDTHMDGGENLVAIITGPNMAGKSTYMRQVALIALMAQMGSFVPAKSAHIGIVDRVFTRIGASDDLSAGQSTFMVEMTEVAELLKNATSKSLLILDEIGRGTSTYDGMSIARAVLEYCADRKRLGAKTLFATHYHEITCLEGQIPGVKNYNIAAKKRKGDVIFLRKIVRGGADQSYGVEVAKLAGVPERVITRAREILEELENGQGPCAVPAAAPKADDGQISLADMGGGQVLDRLRMVDINTLTPIEAMNLIYELKQKL</sequence>
<dbReference type="Pfam" id="PF05188">
    <property type="entry name" value="MutS_II"/>
    <property type="match status" value="1"/>
</dbReference>
<dbReference type="Pfam" id="PF00488">
    <property type="entry name" value="MutS_V"/>
    <property type="match status" value="1"/>
</dbReference>
<dbReference type="SMART" id="SM00534">
    <property type="entry name" value="MUTSac"/>
    <property type="match status" value="1"/>
</dbReference>
<dbReference type="PIRSF" id="PIRSF037677">
    <property type="entry name" value="DNA_mis_repair_Msh6"/>
    <property type="match status" value="1"/>
</dbReference>
<proteinExistence type="inferred from homology"/>
<dbReference type="RefSeq" id="WP_349231612.1">
    <property type="nucleotide sequence ID" value="NZ_JBBMFK010000010.1"/>
</dbReference>
<evidence type="ECO:0000256" key="5">
    <source>
        <dbReference type="ARBA" id="ARBA00023125"/>
    </source>
</evidence>
<dbReference type="EMBL" id="JBBMFK010000010">
    <property type="protein sequence ID" value="MEQ2443365.1"/>
    <property type="molecule type" value="Genomic_DNA"/>
</dbReference>
<dbReference type="SUPFAM" id="SSF48334">
    <property type="entry name" value="DNA repair protein MutS, domain III"/>
    <property type="match status" value="1"/>
</dbReference>
<dbReference type="InterPro" id="IPR007696">
    <property type="entry name" value="DNA_mismatch_repair_MutS_core"/>
</dbReference>
<evidence type="ECO:0000313" key="12">
    <source>
        <dbReference type="Proteomes" id="UP001464378"/>
    </source>
</evidence>
<dbReference type="PANTHER" id="PTHR11361:SF34">
    <property type="entry name" value="DNA MISMATCH REPAIR PROTEIN MSH1, MITOCHONDRIAL"/>
    <property type="match status" value="1"/>
</dbReference>
<keyword evidence="6 7" id="KW-0234">DNA repair</keyword>
<dbReference type="InterPro" id="IPR000432">
    <property type="entry name" value="DNA_mismatch_repair_MutS_C"/>
</dbReference>
<dbReference type="Pfam" id="PF01624">
    <property type="entry name" value="MutS_I"/>
    <property type="match status" value="1"/>
</dbReference>
<dbReference type="InterPro" id="IPR045076">
    <property type="entry name" value="MutS"/>
</dbReference>
<evidence type="ECO:0000256" key="2">
    <source>
        <dbReference type="ARBA" id="ARBA00022741"/>
    </source>
</evidence>
<dbReference type="SMART" id="SM00533">
    <property type="entry name" value="MUTSd"/>
    <property type="match status" value="1"/>
</dbReference>
<dbReference type="InterPro" id="IPR007861">
    <property type="entry name" value="DNA_mismatch_repair_MutS_clamp"/>
</dbReference>
<dbReference type="Gene3D" id="1.10.1420.10">
    <property type="match status" value="2"/>
</dbReference>
<reference evidence="11 12" key="1">
    <citation type="submission" date="2024-03" db="EMBL/GenBank/DDBJ databases">
        <title>Human intestinal bacterial collection.</title>
        <authorList>
            <person name="Pauvert C."/>
            <person name="Hitch T.C.A."/>
            <person name="Clavel T."/>
        </authorList>
    </citation>
    <scope>NUCLEOTIDE SEQUENCE [LARGE SCALE GENOMIC DNA]</scope>
    <source>
        <strain evidence="11 12">CLA-AP-H29</strain>
    </source>
</reference>
<dbReference type="InterPro" id="IPR016151">
    <property type="entry name" value="DNA_mismatch_repair_MutS_N"/>
</dbReference>